<dbReference type="Proteomes" id="UP001054821">
    <property type="component" value="Chromosome 2"/>
</dbReference>
<evidence type="ECO:0000313" key="2">
    <source>
        <dbReference type="EMBL" id="KAI5346860.1"/>
    </source>
</evidence>
<organism evidence="2 3">
    <name type="scientific">Prunus dulcis</name>
    <name type="common">Almond</name>
    <name type="synonym">Amygdalus dulcis</name>
    <dbReference type="NCBI Taxonomy" id="3755"/>
    <lineage>
        <taxon>Eukaryota</taxon>
        <taxon>Viridiplantae</taxon>
        <taxon>Streptophyta</taxon>
        <taxon>Embryophyta</taxon>
        <taxon>Tracheophyta</taxon>
        <taxon>Spermatophyta</taxon>
        <taxon>Magnoliopsida</taxon>
        <taxon>eudicotyledons</taxon>
        <taxon>Gunneridae</taxon>
        <taxon>Pentapetalae</taxon>
        <taxon>rosids</taxon>
        <taxon>fabids</taxon>
        <taxon>Rosales</taxon>
        <taxon>Rosaceae</taxon>
        <taxon>Amygdaloideae</taxon>
        <taxon>Amygdaleae</taxon>
        <taxon>Prunus</taxon>
    </lineage>
</organism>
<proteinExistence type="predicted"/>
<dbReference type="Pfam" id="PF03478">
    <property type="entry name" value="Beta-prop_KIB1-4"/>
    <property type="match status" value="1"/>
</dbReference>
<evidence type="ECO:0000313" key="3">
    <source>
        <dbReference type="Proteomes" id="UP001054821"/>
    </source>
</evidence>
<dbReference type="InterPro" id="IPR005174">
    <property type="entry name" value="KIB1-4_b-propeller"/>
</dbReference>
<dbReference type="AlphaFoldDB" id="A0AAD4WNS4"/>
<protein>
    <recommendedName>
        <fullName evidence="1">KIB1-4 beta-propeller domain-containing protein</fullName>
    </recommendedName>
</protein>
<dbReference type="PANTHER" id="PTHR44259">
    <property type="entry name" value="OS07G0183000 PROTEIN-RELATED"/>
    <property type="match status" value="1"/>
</dbReference>
<dbReference type="PANTHER" id="PTHR44259:SF107">
    <property type="entry name" value="F-BOX PROTEIN SKIP23-LIKE"/>
    <property type="match status" value="1"/>
</dbReference>
<sequence>MNSDWANLPKELLYLVVERLESPLEFSAVCKPWRCVAKDTLSQYAKMIAPMLMICEQKRDIWNLYDVAHNKLVNFQLRLPNKRYCGSSKGWLIVVDESFRVNLINPFYMVKGGERANSTIHLPPLHPPNIRREIFSKQCDYFVYKATISADPVLNANDCIVAVIYEDYCQLAFIRLNKDTKWTYADQSIDKRWRLIREVAFVEDKLYFINNKSRLFSFDITTLSFSNLSLVKPHFGPNNISVKGYLLDSNKKELLLVHKYYTEEGDRRVTKKFRVFGFSFNQCDWIEKSNLGDAAIFVGDNSSLYVLASKSFGCKPNCIYFNHDRDRFNAIGRDGVYDLGVYNLEDHSILQPYTTDVKALLRKARRPSMWVSPNFPL</sequence>
<gene>
    <name evidence="2" type="ORF">L3X38_014739</name>
</gene>
<keyword evidence="3" id="KW-1185">Reference proteome</keyword>
<name>A0AAD4WNS4_PRUDU</name>
<accession>A0AAD4WNS4</accession>
<reference evidence="2 3" key="1">
    <citation type="journal article" date="2022" name="G3 (Bethesda)">
        <title>Whole-genome sequence and methylome profiling of the almond [Prunus dulcis (Mill.) D.A. Webb] cultivar 'Nonpareil'.</title>
        <authorList>
            <person name="D'Amico-Willman K.M."/>
            <person name="Ouma W.Z."/>
            <person name="Meulia T."/>
            <person name="Sideli G.M."/>
            <person name="Gradziel T.M."/>
            <person name="Fresnedo-Ramirez J."/>
        </authorList>
    </citation>
    <scope>NUCLEOTIDE SEQUENCE [LARGE SCALE GENOMIC DNA]</scope>
    <source>
        <strain evidence="2">Clone GOH B32 T37-40</strain>
    </source>
</reference>
<dbReference type="EMBL" id="JAJFAZ020000002">
    <property type="protein sequence ID" value="KAI5346860.1"/>
    <property type="molecule type" value="Genomic_DNA"/>
</dbReference>
<comment type="caution">
    <text evidence="2">The sequence shown here is derived from an EMBL/GenBank/DDBJ whole genome shotgun (WGS) entry which is preliminary data.</text>
</comment>
<evidence type="ECO:0000259" key="1">
    <source>
        <dbReference type="Pfam" id="PF03478"/>
    </source>
</evidence>
<dbReference type="InterPro" id="IPR050942">
    <property type="entry name" value="F-box_BR-signaling"/>
</dbReference>
<feature type="domain" description="KIB1-4 beta-propeller" evidence="1">
    <location>
        <begin position="65"/>
        <end position="343"/>
    </location>
</feature>